<evidence type="ECO:0000256" key="1">
    <source>
        <dbReference type="SAM" id="Phobius"/>
    </source>
</evidence>
<gene>
    <name evidence="2" type="ORF">MUG84_01845</name>
</gene>
<keyword evidence="1" id="KW-0472">Membrane</keyword>
<organism evidence="2 3">
    <name type="scientific">Paenibacillus mangrovi</name>
    <dbReference type="NCBI Taxonomy" id="2931978"/>
    <lineage>
        <taxon>Bacteria</taxon>
        <taxon>Bacillati</taxon>
        <taxon>Bacillota</taxon>
        <taxon>Bacilli</taxon>
        <taxon>Bacillales</taxon>
        <taxon>Paenibacillaceae</taxon>
        <taxon>Paenibacillus</taxon>
    </lineage>
</organism>
<feature type="transmembrane region" description="Helical" evidence="1">
    <location>
        <begin position="340"/>
        <end position="359"/>
    </location>
</feature>
<feature type="transmembrane region" description="Helical" evidence="1">
    <location>
        <begin position="99"/>
        <end position="118"/>
    </location>
</feature>
<reference evidence="2" key="1">
    <citation type="submission" date="2022-04" db="EMBL/GenBank/DDBJ databases">
        <title>Paenibacillus mangrovi sp. nov., a novel endophytic bacterium isolated from bark of Kandelia candel.</title>
        <authorList>
            <person name="Tuo L."/>
        </authorList>
    </citation>
    <scope>NUCLEOTIDE SEQUENCE</scope>
    <source>
        <strain evidence="2">KQZ6P-2</strain>
    </source>
</reference>
<feature type="transmembrane region" description="Helical" evidence="1">
    <location>
        <begin position="42"/>
        <end position="61"/>
    </location>
</feature>
<feature type="transmembrane region" description="Helical" evidence="1">
    <location>
        <begin position="148"/>
        <end position="164"/>
    </location>
</feature>
<evidence type="ECO:0000313" key="2">
    <source>
        <dbReference type="EMBL" id="MCJ8010482.1"/>
    </source>
</evidence>
<sequence>MEIIIALTYVFHQAISPNLDLFYFLSIALIGKDILQRKTITLKAMGYVYLIILYALLQLILNDSIEIQRLIINIAKIFVNVFLFLQVREIFLPQLSLKKILDTVSVSYFVLLLVGLVYKTDLLWRLDDQVNIYQTLRFSLLYFEPSEASFHVCIVIILLMYYVLREKDIKRNCLNLLLVISNAIIVILTAGMGGILGVTLALVVMYLCYLREKISVERVLMFIALFITCSFAIFIFITSSNGFYLRINDIAAGRDGSVLYRFNTSFEVMKQMLLNTNFLGIGFGNLNTSAIQGGYAGYGLVEVISNSFMYVIAEGGIAMIILLIVFHIEMIRRIRIDERILKYSLLIFIFSYQIAGGYFTNPINWIVYGLIANTVFMRKDLLQCNFQVYRSTIELKNNM</sequence>
<keyword evidence="3" id="KW-1185">Reference proteome</keyword>
<name>A0A9X1WJG9_9BACL</name>
<keyword evidence="1" id="KW-1133">Transmembrane helix</keyword>
<evidence type="ECO:0008006" key="4">
    <source>
        <dbReference type="Google" id="ProtNLM"/>
    </source>
</evidence>
<feature type="transmembrane region" description="Helical" evidence="1">
    <location>
        <begin position="67"/>
        <end position="87"/>
    </location>
</feature>
<dbReference type="RefSeq" id="WP_244718674.1">
    <property type="nucleotide sequence ID" value="NZ_JALIRP010000001.1"/>
</dbReference>
<dbReference type="AlphaFoldDB" id="A0A9X1WJG9"/>
<protein>
    <recommendedName>
        <fullName evidence="4">O-antigen ligase domain-containing protein</fullName>
    </recommendedName>
</protein>
<accession>A0A9X1WJG9</accession>
<feature type="transmembrane region" description="Helical" evidence="1">
    <location>
        <begin position="219"/>
        <end position="237"/>
    </location>
</feature>
<feature type="transmembrane region" description="Helical" evidence="1">
    <location>
        <begin position="307"/>
        <end position="328"/>
    </location>
</feature>
<feature type="transmembrane region" description="Helical" evidence="1">
    <location>
        <begin position="6"/>
        <end position="30"/>
    </location>
</feature>
<dbReference type="Proteomes" id="UP001139347">
    <property type="component" value="Unassembled WGS sequence"/>
</dbReference>
<keyword evidence="1" id="KW-0812">Transmembrane</keyword>
<proteinExistence type="predicted"/>
<evidence type="ECO:0000313" key="3">
    <source>
        <dbReference type="Proteomes" id="UP001139347"/>
    </source>
</evidence>
<comment type="caution">
    <text evidence="2">The sequence shown here is derived from an EMBL/GenBank/DDBJ whole genome shotgun (WGS) entry which is preliminary data.</text>
</comment>
<feature type="transmembrane region" description="Helical" evidence="1">
    <location>
        <begin position="176"/>
        <end position="207"/>
    </location>
</feature>
<dbReference type="EMBL" id="JALIRP010000001">
    <property type="protein sequence ID" value="MCJ8010482.1"/>
    <property type="molecule type" value="Genomic_DNA"/>
</dbReference>
<feature type="transmembrane region" description="Helical" evidence="1">
    <location>
        <begin position="278"/>
        <end position="301"/>
    </location>
</feature>